<dbReference type="InterPro" id="IPR003362">
    <property type="entry name" value="Bact_transf"/>
</dbReference>
<keyword evidence="4 7" id="KW-0812">Transmembrane</keyword>
<comment type="similarity">
    <text evidence="2">Belongs to the bacterial sugar transferase family.</text>
</comment>
<accession>A0A926HY63</accession>
<dbReference type="EMBL" id="JACRSU010000001">
    <property type="protein sequence ID" value="MBC8539810.1"/>
    <property type="molecule type" value="Genomic_DNA"/>
</dbReference>
<protein>
    <submittedName>
        <fullName evidence="9">Sugar transferase</fullName>
    </submittedName>
</protein>
<evidence type="ECO:0000256" key="6">
    <source>
        <dbReference type="ARBA" id="ARBA00023136"/>
    </source>
</evidence>
<dbReference type="AlphaFoldDB" id="A0A926HY63"/>
<dbReference type="InterPro" id="IPR017475">
    <property type="entry name" value="EPS_sugar_tfrase"/>
</dbReference>
<dbReference type="Proteomes" id="UP000611762">
    <property type="component" value="Unassembled WGS sequence"/>
</dbReference>
<reference evidence="9" key="1">
    <citation type="submission" date="2020-08" db="EMBL/GenBank/DDBJ databases">
        <title>Genome public.</title>
        <authorList>
            <person name="Liu C."/>
            <person name="Sun Q."/>
        </authorList>
    </citation>
    <scope>NUCLEOTIDE SEQUENCE</scope>
    <source>
        <strain evidence="9">H8</strain>
    </source>
</reference>
<dbReference type="RefSeq" id="WP_249311007.1">
    <property type="nucleotide sequence ID" value="NZ_JACRSU010000001.1"/>
</dbReference>
<evidence type="ECO:0000256" key="3">
    <source>
        <dbReference type="ARBA" id="ARBA00022679"/>
    </source>
</evidence>
<comment type="caution">
    <text evidence="9">The sequence shown here is derived from an EMBL/GenBank/DDBJ whole genome shotgun (WGS) entry which is preliminary data.</text>
</comment>
<organism evidence="9 10">
    <name type="scientific">Congzhengia minquanensis</name>
    <dbReference type="NCBI Taxonomy" id="2763657"/>
    <lineage>
        <taxon>Bacteria</taxon>
        <taxon>Bacillati</taxon>
        <taxon>Bacillota</taxon>
        <taxon>Clostridia</taxon>
        <taxon>Eubacteriales</taxon>
        <taxon>Oscillospiraceae</taxon>
        <taxon>Congzhengia</taxon>
    </lineage>
</organism>
<feature type="transmembrane region" description="Helical" evidence="7">
    <location>
        <begin position="106"/>
        <end position="127"/>
    </location>
</feature>
<keyword evidence="10" id="KW-1185">Reference proteome</keyword>
<dbReference type="NCBIfam" id="TIGR03025">
    <property type="entry name" value="EPS_sugtrans"/>
    <property type="match status" value="1"/>
</dbReference>
<keyword evidence="5 7" id="KW-1133">Transmembrane helix</keyword>
<evidence type="ECO:0000313" key="9">
    <source>
        <dbReference type="EMBL" id="MBC8539810.1"/>
    </source>
</evidence>
<evidence type="ECO:0000256" key="4">
    <source>
        <dbReference type="ARBA" id="ARBA00022692"/>
    </source>
</evidence>
<feature type="transmembrane region" description="Helical" evidence="7">
    <location>
        <begin position="265"/>
        <end position="286"/>
    </location>
</feature>
<comment type="subcellular location">
    <subcellularLocation>
        <location evidence="1">Membrane</location>
        <topology evidence="1">Multi-pass membrane protein</topology>
    </subcellularLocation>
</comment>
<evidence type="ECO:0000256" key="5">
    <source>
        <dbReference type="ARBA" id="ARBA00022989"/>
    </source>
</evidence>
<keyword evidence="3 9" id="KW-0808">Transferase</keyword>
<gene>
    <name evidence="9" type="ORF">H8698_02320</name>
</gene>
<keyword evidence="6 7" id="KW-0472">Membrane</keyword>
<name>A0A926HY63_9FIRM</name>
<feature type="transmembrane region" description="Helical" evidence="7">
    <location>
        <begin position="79"/>
        <end position="100"/>
    </location>
</feature>
<sequence>MRKNNLDRERHIRFLIDSCIILLGACALGVVFDQYYWHNAISHVHILYNCLFYLVCMMGFLYVFEEYTHILISRQEKKVTFILSGIYTGIIWIAAGLIVYRNTQMLLFQLVTVAVTVILLEFYNLMIHDWLRKGTKKEKPRLLVLESTTDDTSRLRRIKYGAQLGFDSWYEQIDTDDLSIIQQYINVKFKEYDAICILDNVSDDAYRLFCDAAYQMGKELYIVPKLSTVNYKTSKLVRFDDILTFHMRSDNMSTVNRFLKRSLDLIFVLVALIFAAIPMGIVAIAIKTTSPGPVLYKQVRLTKNKREFEIYKFRTMVQDAEKLSGPVFAVKEDPRITKVGRVLRAMRLDELPQLFNILKGEMSVVGPRPERPFFVEQFEKEFDNYDLRFAVKAGLTSLSHIYGKYSTHIQDRTCYDLLYVSNYSIFLDIKIILLTSRTMFIKDMAEGEDTALYDTKTGVSA</sequence>
<dbReference type="GO" id="GO:0016780">
    <property type="term" value="F:phosphotransferase activity, for other substituted phosphate groups"/>
    <property type="evidence" value="ECO:0007669"/>
    <property type="project" value="TreeGrafter"/>
</dbReference>
<proteinExistence type="inferred from homology"/>
<evidence type="ECO:0000313" key="10">
    <source>
        <dbReference type="Proteomes" id="UP000611762"/>
    </source>
</evidence>
<evidence type="ECO:0000259" key="8">
    <source>
        <dbReference type="Pfam" id="PF02397"/>
    </source>
</evidence>
<evidence type="ECO:0000256" key="2">
    <source>
        <dbReference type="ARBA" id="ARBA00006464"/>
    </source>
</evidence>
<dbReference type="GO" id="GO:0016020">
    <property type="term" value="C:membrane"/>
    <property type="evidence" value="ECO:0007669"/>
    <property type="project" value="UniProtKB-SubCell"/>
</dbReference>
<evidence type="ECO:0000256" key="1">
    <source>
        <dbReference type="ARBA" id="ARBA00004141"/>
    </source>
</evidence>
<feature type="domain" description="Bacterial sugar transferase" evidence="8">
    <location>
        <begin position="260"/>
        <end position="440"/>
    </location>
</feature>
<dbReference type="PANTHER" id="PTHR30576:SF0">
    <property type="entry name" value="UNDECAPRENYL-PHOSPHATE N-ACETYLGALACTOSAMINYL 1-PHOSPHATE TRANSFERASE-RELATED"/>
    <property type="match status" value="1"/>
</dbReference>
<evidence type="ECO:0000256" key="7">
    <source>
        <dbReference type="SAM" id="Phobius"/>
    </source>
</evidence>
<dbReference type="Pfam" id="PF02397">
    <property type="entry name" value="Bac_transf"/>
    <property type="match status" value="1"/>
</dbReference>
<dbReference type="PANTHER" id="PTHR30576">
    <property type="entry name" value="COLANIC BIOSYNTHESIS UDP-GLUCOSE LIPID CARRIER TRANSFERASE"/>
    <property type="match status" value="1"/>
</dbReference>
<feature type="transmembrane region" description="Helical" evidence="7">
    <location>
        <begin position="12"/>
        <end position="32"/>
    </location>
</feature>
<feature type="transmembrane region" description="Helical" evidence="7">
    <location>
        <begin position="44"/>
        <end position="64"/>
    </location>
</feature>